<evidence type="ECO:0000313" key="3">
    <source>
        <dbReference type="Proteomes" id="UP000717585"/>
    </source>
</evidence>
<gene>
    <name evidence="2" type="ORF">J8273_1708</name>
</gene>
<name>A0A8J6B1X9_9EUKA</name>
<keyword evidence="1" id="KW-0472">Membrane</keyword>
<protein>
    <submittedName>
        <fullName evidence="2">Uncharacterized protein</fullName>
    </submittedName>
</protein>
<keyword evidence="1" id="KW-0812">Transmembrane</keyword>
<evidence type="ECO:0000256" key="1">
    <source>
        <dbReference type="SAM" id="Phobius"/>
    </source>
</evidence>
<dbReference type="InterPro" id="IPR004245">
    <property type="entry name" value="DUF229"/>
</dbReference>
<sequence>MGGSRIHRRIQHVLAVRYRFLRVFALLSSFLIITVASFVLSLYITLRSPDRLFANSKGSSDPLFPPFNDTTIPPFFRRHPYDTMATYGEGLTGAPTPDQKGEKLIASSVRWHQYPTNTCANHRSNLSKRDGVLIRPTPGLRNFYISRSENNVTRPALTKTYDLPMSPCPEYERVQPNTLVTQLTHKPRLNSFSSVQLLYSIPDLSGIVMAKQRSVETEGVKHVAILMVDAVSRANFMRQLPGVAQYFNQSLTDPASPFVPFFFPYAHTMNLNSRPNQYAMFTGATFEWKRREMIWETAGREGWVTALFSQDCGDDVRRPFKGNLDDWDVAFAGFLCDRVYQYNIHGPANGKRCMGGEGSFEQVSRLNMEFIEKIGNGGGSAWTMLSIMEAHNSKGLHFIGNLQPEILDYVRNVTTRGDTALVVVSDHGMHYGPITLNGMGLRELRQPLLAFLMPRRWTETHANETAALTANQDTFISLKDLYSTLADLSGIADSAPEFDASRSMLRLMNSSRGCAEGGVKDAWCSLIPYKTTLLALDSELAVSSLKAATDHINSLTEEHRDACDLHRPGKFYEAATFVRPDGFREVRLSFTTRPLRFYWFVTVVYNSAGDPVDFDVFSIMKDSTTDCTPKGVDTNLCNCSTRWARLTDYIRQY</sequence>
<dbReference type="SUPFAM" id="SSF53649">
    <property type="entry name" value="Alkaline phosphatase-like"/>
    <property type="match status" value="1"/>
</dbReference>
<dbReference type="Gene3D" id="3.40.720.10">
    <property type="entry name" value="Alkaline Phosphatase, subunit A"/>
    <property type="match status" value="1"/>
</dbReference>
<dbReference type="PANTHER" id="PTHR10974:SF1">
    <property type="entry name" value="FI08016P-RELATED"/>
    <property type="match status" value="1"/>
</dbReference>
<reference evidence="2" key="1">
    <citation type="submission" date="2021-05" db="EMBL/GenBank/DDBJ databases">
        <title>A free-living protist that lacks canonical eukaryotic 1 DNA replication and segregation systems.</title>
        <authorList>
            <person name="Salas-Leiva D.E."/>
            <person name="Tromer E.C."/>
            <person name="Curtis B.A."/>
            <person name="Jerlstrom-Hultqvist J."/>
            <person name="Kolisko M."/>
            <person name="Yi Z."/>
            <person name="Salas-Leiva J.S."/>
            <person name="Gallot-Lavallee L."/>
            <person name="Kops G.J.P.L."/>
            <person name="Archibald J.M."/>
            <person name="Simpson A.G.B."/>
            <person name="Roger A.J."/>
        </authorList>
    </citation>
    <scope>NUCLEOTIDE SEQUENCE</scope>
    <source>
        <strain evidence="2">BICM</strain>
    </source>
</reference>
<evidence type="ECO:0000313" key="2">
    <source>
        <dbReference type="EMBL" id="KAG9396690.1"/>
    </source>
</evidence>
<keyword evidence="1" id="KW-1133">Transmembrane helix</keyword>
<dbReference type="PANTHER" id="PTHR10974">
    <property type="entry name" value="FI08016P-RELATED"/>
    <property type="match status" value="1"/>
</dbReference>
<dbReference type="EMBL" id="JAHDYR010000005">
    <property type="protein sequence ID" value="KAG9396690.1"/>
    <property type="molecule type" value="Genomic_DNA"/>
</dbReference>
<accession>A0A8J6B1X9</accession>
<dbReference type="Pfam" id="PF02995">
    <property type="entry name" value="DUF229"/>
    <property type="match status" value="1"/>
</dbReference>
<proteinExistence type="predicted"/>
<keyword evidence="3" id="KW-1185">Reference proteome</keyword>
<dbReference type="Proteomes" id="UP000717585">
    <property type="component" value="Unassembled WGS sequence"/>
</dbReference>
<dbReference type="InterPro" id="IPR017850">
    <property type="entry name" value="Alkaline_phosphatase_core_sf"/>
</dbReference>
<dbReference type="OrthoDB" id="413313at2759"/>
<dbReference type="GO" id="GO:0005615">
    <property type="term" value="C:extracellular space"/>
    <property type="evidence" value="ECO:0007669"/>
    <property type="project" value="TreeGrafter"/>
</dbReference>
<dbReference type="AlphaFoldDB" id="A0A8J6B1X9"/>
<feature type="transmembrane region" description="Helical" evidence="1">
    <location>
        <begin position="20"/>
        <end position="46"/>
    </location>
</feature>
<comment type="caution">
    <text evidence="2">The sequence shown here is derived from an EMBL/GenBank/DDBJ whole genome shotgun (WGS) entry which is preliminary data.</text>
</comment>
<organism evidence="2 3">
    <name type="scientific">Carpediemonas membranifera</name>
    <dbReference type="NCBI Taxonomy" id="201153"/>
    <lineage>
        <taxon>Eukaryota</taxon>
        <taxon>Metamonada</taxon>
        <taxon>Carpediemonas-like organisms</taxon>
        <taxon>Carpediemonas</taxon>
    </lineage>
</organism>